<comment type="caution">
    <text evidence="2">The sequence shown here is derived from an EMBL/GenBank/DDBJ whole genome shotgun (WGS) entry which is preliminary data.</text>
</comment>
<evidence type="ECO:0000313" key="3">
    <source>
        <dbReference type="Proteomes" id="UP001233172"/>
    </source>
</evidence>
<reference evidence="2" key="1">
    <citation type="journal article" date="2023" name="PLoS Negl. Trop. Dis.">
        <title>A genome sequence for Biomphalaria pfeifferi, the major vector snail for the human-infecting parasite Schistosoma mansoni.</title>
        <authorList>
            <person name="Bu L."/>
            <person name="Lu L."/>
            <person name="Laidemitt M.R."/>
            <person name="Zhang S.M."/>
            <person name="Mutuku M."/>
            <person name="Mkoji G."/>
            <person name="Steinauer M."/>
            <person name="Loker E.S."/>
        </authorList>
    </citation>
    <scope>NUCLEOTIDE SEQUENCE</scope>
    <source>
        <strain evidence="2">KasaAsao</strain>
    </source>
</reference>
<feature type="region of interest" description="Disordered" evidence="1">
    <location>
        <begin position="63"/>
        <end position="93"/>
    </location>
</feature>
<evidence type="ECO:0000256" key="1">
    <source>
        <dbReference type="SAM" id="MobiDB-lite"/>
    </source>
</evidence>
<name>A0AAD8BRB7_BIOPF</name>
<organism evidence="2 3">
    <name type="scientific">Biomphalaria pfeifferi</name>
    <name type="common">Bloodfluke planorb</name>
    <name type="synonym">Freshwater snail</name>
    <dbReference type="NCBI Taxonomy" id="112525"/>
    <lineage>
        <taxon>Eukaryota</taxon>
        <taxon>Metazoa</taxon>
        <taxon>Spiralia</taxon>
        <taxon>Lophotrochozoa</taxon>
        <taxon>Mollusca</taxon>
        <taxon>Gastropoda</taxon>
        <taxon>Heterobranchia</taxon>
        <taxon>Euthyneura</taxon>
        <taxon>Panpulmonata</taxon>
        <taxon>Hygrophila</taxon>
        <taxon>Lymnaeoidea</taxon>
        <taxon>Planorbidae</taxon>
        <taxon>Biomphalaria</taxon>
    </lineage>
</organism>
<sequence>MSQDIHRGGLLKQRALQIALMNIRGVATNSICVRRRAAATTVMKSKQRSRRCLKNRLVNWRKKKRHMQMASRGTRFLPSVVPTDRPPPSLTTSTNMKCTCIRVDID</sequence>
<proteinExistence type="predicted"/>
<accession>A0AAD8BRB7</accession>
<dbReference type="EMBL" id="JASAOG010000044">
    <property type="protein sequence ID" value="KAK0059161.1"/>
    <property type="molecule type" value="Genomic_DNA"/>
</dbReference>
<dbReference type="AlphaFoldDB" id="A0AAD8BRB7"/>
<protein>
    <submittedName>
        <fullName evidence="2">Uncharacterized protein</fullName>
    </submittedName>
</protein>
<gene>
    <name evidence="2" type="ORF">Bpfe_011502</name>
</gene>
<feature type="non-terminal residue" evidence="2">
    <location>
        <position position="106"/>
    </location>
</feature>
<dbReference type="Proteomes" id="UP001233172">
    <property type="component" value="Unassembled WGS sequence"/>
</dbReference>
<evidence type="ECO:0000313" key="2">
    <source>
        <dbReference type="EMBL" id="KAK0059161.1"/>
    </source>
</evidence>
<keyword evidence="3" id="KW-1185">Reference proteome</keyword>
<reference evidence="2" key="2">
    <citation type="submission" date="2023-04" db="EMBL/GenBank/DDBJ databases">
        <authorList>
            <person name="Bu L."/>
            <person name="Lu L."/>
            <person name="Laidemitt M.R."/>
            <person name="Zhang S.M."/>
            <person name="Mutuku M."/>
            <person name="Mkoji G."/>
            <person name="Steinauer M."/>
            <person name="Loker E.S."/>
        </authorList>
    </citation>
    <scope>NUCLEOTIDE SEQUENCE</scope>
    <source>
        <strain evidence="2">KasaAsao</strain>
        <tissue evidence="2">Whole Snail</tissue>
    </source>
</reference>